<feature type="compositionally biased region" description="Basic and acidic residues" evidence="1">
    <location>
        <begin position="45"/>
        <end position="54"/>
    </location>
</feature>
<evidence type="ECO:0000313" key="2">
    <source>
        <dbReference type="EMBL" id="EPX80513.1"/>
    </source>
</evidence>
<gene>
    <name evidence="2" type="ORF">Salmuc_03830</name>
</gene>
<keyword evidence="3" id="KW-1185">Reference proteome</keyword>
<name>S9QLP8_9RHOB</name>
<proteinExistence type="predicted"/>
<comment type="caution">
    <text evidence="2">The sequence shown here is derived from an EMBL/GenBank/DDBJ whole genome shotgun (WGS) entry which is preliminary data.</text>
</comment>
<evidence type="ECO:0000256" key="1">
    <source>
        <dbReference type="SAM" id="MobiDB-lite"/>
    </source>
</evidence>
<organism evidence="2 3">
    <name type="scientific">Salipiger mucosus DSM 16094</name>
    <dbReference type="NCBI Taxonomy" id="1123237"/>
    <lineage>
        <taxon>Bacteria</taxon>
        <taxon>Pseudomonadati</taxon>
        <taxon>Pseudomonadota</taxon>
        <taxon>Alphaproteobacteria</taxon>
        <taxon>Rhodobacterales</taxon>
        <taxon>Roseobacteraceae</taxon>
        <taxon>Salipiger</taxon>
    </lineage>
</organism>
<dbReference type="RefSeq" id="WP_021120461.1">
    <property type="nucleotide sequence ID" value="NZ_KE557277.1"/>
</dbReference>
<evidence type="ECO:0000313" key="3">
    <source>
        <dbReference type="Proteomes" id="UP000015347"/>
    </source>
</evidence>
<accession>S9QLP8</accession>
<dbReference type="EMBL" id="APVH01000032">
    <property type="protein sequence ID" value="EPX80513.1"/>
    <property type="molecule type" value="Genomic_DNA"/>
</dbReference>
<dbReference type="Proteomes" id="UP000015347">
    <property type="component" value="Unassembled WGS sequence"/>
</dbReference>
<dbReference type="AlphaFoldDB" id="S9QLP8"/>
<dbReference type="OrthoDB" id="7875625at2"/>
<reference evidence="3" key="1">
    <citation type="journal article" date="2014" name="Stand. Genomic Sci.">
        <title>Genome sequence of the exopolysaccharide-producing Salipiger mucosus type strain (DSM 16094(T)), a moderately halophilic member of the Roseobacter clade.</title>
        <authorList>
            <person name="Riedel T."/>
            <person name="Spring S."/>
            <person name="Fiebig A."/>
            <person name="Petersen J."/>
            <person name="Kyrpides N.C."/>
            <person name="Goker M."/>
            <person name="Klenk H.P."/>
        </authorList>
    </citation>
    <scope>NUCLEOTIDE SEQUENCE [LARGE SCALE GENOMIC DNA]</scope>
    <source>
        <strain evidence="3">DSM 16094</strain>
    </source>
</reference>
<protein>
    <submittedName>
        <fullName evidence="2">Uncharacterized protein</fullName>
    </submittedName>
</protein>
<dbReference type="STRING" id="1123237.Salmuc_03830"/>
<dbReference type="HOGENOM" id="CLU_3047828_0_0_5"/>
<dbReference type="eggNOG" id="ENOG5033NKP">
    <property type="taxonomic scope" value="Bacteria"/>
</dbReference>
<sequence length="54" mass="5947">MGYSSPKKQLDLKEFLSTPAKKRPGGKGFSYRKYDAPKAQPAEAASEKPDDKDS</sequence>
<feature type="region of interest" description="Disordered" evidence="1">
    <location>
        <begin position="1"/>
        <end position="54"/>
    </location>
</feature>